<dbReference type="Pfam" id="PF12799">
    <property type="entry name" value="LRR_4"/>
    <property type="match status" value="1"/>
</dbReference>
<dbReference type="EMBL" id="CP144751">
    <property type="protein sequence ID" value="WVZ87433.1"/>
    <property type="molecule type" value="Genomic_DNA"/>
</dbReference>
<dbReference type="Pfam" id="PF13516">
    <property type="entry name" value="LRR_6"/>
    <property type="match status" value="2"/>
</dbReference>
<keyword evidence="5 10" id="KW-0812">Transmembrane</keyword>
<dbReference type="SUPFAM" id="SSF52058">
    <property type="entry name" value="L domain-like"/>
    <property type="match status" value="3"/>
</dbReference>
<organism evidence="13 14">
    <name type="scientific">Paspalum notatum var. saurae</name>
    <dbReference type="NCBI Taxonomy" id="547442"/>
    <lineage>
        <taxon>Eukaryota</taxon>
        <taxon>Viridiplantae</taxon>
        <taxon>Streptophyta</taxon>
        <taxon>Embryophyta</taxon>
        <taxon>Tracheophyta</taxon>
        <taxon>Spermatophyta</taxon>
        <taxon>Magnoliopsida</taxon>
        <taxon>Liliopsida</taxon>
        <taxon>Poales</taxon>
        <taxon>Poaceae</taxon>
        <taxon>PACMAD clade</taxon>
        <taxon>Panicoideae</taxon>
        <taxon>Andropogonodae</taxon>
        <taxon>Paspaleae</taxon>
        <taxon>Paspalinae</taxon>
        <taxon>Paspalum</taxon>
    </lineage>
</organism>
<keyword evidence="7 10" id="KW-1133">Transmembrane helix</keyword>
<comment type="subcellular location">
    <subcellularLocation>
        <location evidence="1">Cell membrane</location>
        <topology evidence="1">Single-pass type I membrane protein</topology>
    </subcellularLocation>
</comment>
<dbReference type="PROSITE" id="PS51450">
    <property type="entry name" value="LRR"/>
    <property type="match status" value="3"/>
</dbReference>
<keyword evidence="8 10" id="KW-0472">Membrane</keyword>
<gene>
    <name evidence="13" type="ORF">U9M48_034069</name>
</gene>
<evidence type="ECO:0000256" key="2">
    <source>
        <dbReference type="ARBA" id="ARBA00009592"/>
    </source>
</evidence>
<dbReference type="InterPro" id="IPR003591">
    <property type="entry name" value="Leu-rich_rpt_typical-subtyp"/>
</dbReference>
<evidence type="ECO:0000256" key="5">
    <source>
        <dbReference type="ARBA" id="ARBA00022692"/>
    </source>
</evidence>
<dbReference type="Pfam" id="PF00560">
    <property type="entry name" value="LRR_1"/>
    <property type="match status" value="8"/>
</dbReference>
<comment type="similarity">
    <text evidence="2">Belongs to the RLP family.</text>
</comment>
<evidence type="ECO:0000313" key="14">
    <source>
        <dbReference type="Proteomes" id="UP001341281"/>
    </source>
</evidence>
<evidence type="ECO:0000256" key="9">
    <source>
        <dbReference type="ARBA" id="ARBA00023180"/>
    </source>
</evidence>
<dbReference type="SMART" id="SM00369">
    <property type="entry name" value="LRR_TYP"/>
    <property type="match status" value="17"/>
</dbReference>
<evidence type="ECO:0000256" key="1">
    <source>
        <dbReference type="ARBA" id="ARBA00004251"/>
    </source>
</evidence>
<dbReference type="InterPro" id="IPR013210">
    <property type="entry name" value="LRR_N_plant-typ"/>
</dbReference>
<feature type="transmembrane region" description="Helical" evidence="10">
    <location>
        <begin position="173"/>
        <end position="193"/>
    </location>
</feature>
<dbReference type="Proteomes" id="UP001341281">
    <property type="component" value="Chromosome 07"/>
</dbReference>
<dbReference type="InterPro" id="IPR025875">
    <property type="entry name" value="Leu-rich_rpt_4"/>
</dbReference>
<name>A0AAQ3X6H8_PASNO</name>
<dbReference type="PRINTS" id="PR00019">
    <property type="entry name" value="LEURICHRPT"/>
</dbReference>
<feature type="chain" id="PRO_5042932055" description="Leucine-rich repeat-containing N-terminal plant-type domain-containing protein" evidence="11">
    <location>
        <begin position="18"/>
        <end position="2207"/>
    </location>
</feature>
<feature type="domain" description="Leucine-rich repeat-containing N-terminal plant-type" evidence="12">
    <location>
        <begin position="1801"/>
        <end position="1813"/>
    </location>
</feature>
<evidence type="ECO:0000256" key="4">
    <source>
        <dbReference type="ARBA" id="ARBA00022626"/>
    </source>
</evidence>
<protein>
    <recommendedName>
        <fullName evidence="12">Leucine-rich repeat-containing N-terminal plant-type domain-containing protein</fullName>
    </recommendedName>
</protein>
<evidence type="ECO:0000256" key="10">
    <source>
        <dbReference type="SAM" id="Phobius"/>
    </source>
</evidence>
<dbReference type="Pfam" id="PF08263">
    <property type="entry name" value="LRRNT_2"/>
    <property type="match status" value="3"/>
</dbReference>
<feature type="domain" description="Leucine-rich repeat-containing N-terminal plant-type" evidence="12">
    <location>
        <begin position="864"/>
        <end position="885"/>
    </location>
</feature>
<dbReference type="SMART" id="SM00365">
    <property type="entry name" value="LRR_SD22"/>
    <property type="match status" value="8"/>
</dbReference>
<dbReference type="PANTHER" id="PTHR48062">
    <property type="entry name" value="RECEPTOR-LIKE PROTEIN 14"/>
    <property type="match status" value="1"/>
</dbReference>
<feature type="transmembrane region" description="Helical" evidence="10">
    <location>
        <begin position="1590"/>
        <end position="1613"/>
    </location>
</feature>
<accession>A0AAQ3X6H8</accession>
<keyword evidence="6" id="KW-0677">Repeat</keyword>
<keyword evidence="4" id="KW-1070">Brassinosteroid signaling pathway</keyword>
<dbReference type="FunFam" id="3.80.10.10:FF:000111">
    <property type="entry name" value="LRR receptor-like serine/threonine-protein kinase ERECTA"/>
    <property type="match status" value="2"/>
</dbReference>
<dbReference type="SUPFAM" id="SSF52047">
    <property type="entry name" value="RNI-like"/>
    <property type="match status" value="3"/>
</dbReference>
<proteinExistence type="inferred from homology"/>
<dbReference type="PANTHER" id="PTHR48062:SF68">
    <property type="entry name" value="LEUCINE-RICH REPEAT-CONTAINING N-TERMINAL PLANT-TYPE DOMAIN-CONTAINING PROTEIN"/>
    <property type="match status" value="1"/>
</dbReference>
<evidence type="ECO:0000256" key="3">
    <source>
        <dbReference type="ARBA" id="ARBA00022614"/>
    </source>
</evidence>
<dbReference type="GO" id="GO:0009742">
    <property type="term" value="P:brassinosteroid mediated signaling pathway"/>
    <property type="evidence" value="ECO:0007669"/>
    <property type="project" value="UniProtKB-KW"/>
</dbReference>
<feature type="signal peptide" evidence="11">
    <location>
        <begin position="1"/>
        <end position="17"/>
    </location>
</feature>
<keyword evidence="9" id="KW-0325">Glycoprotein</keyword>
<dbReference type="Gene3D" id="3.80.10.10">
    <property type="entry name" value="Ribonuclease Inhibitor"/>
    <property type="match status" value="10"/>
</dbReference>
<evidence type="ECO:0000256" key="8">
    <source>
        <dbReference type="ARBA" id="ARBA00023136"/>
    </source>
</evidence>
<dbReference type="GO" id="GO:0005886">
    <property type="term" value="C:plasma membrane"/>
    <property type="evidence" value="ECO:0007669"/>
    <property type="project" value="UniProtKB-SubCell"/>
</dbReference>
<dbReference type="InterPro" id="IPR032675">
    <property type="entry name" value="LRR_dom_sf"/>
</dbReference>
<reference evidence="13 14" key="1">
    <citation type="submission" date="2024-02" db="EMBL/GenBank/DDBJ databases">
        <title>High-quality chromosome-scale genome assembly of Pensacola bahiagrass (Paspalum notatum Flugge var. saurae).</title>
        <authorList>
            <person name="Vega J.M."/>
            <person name="Podio M."/>
            <person name="Orjuela J."/>
            <person name="Siena L.A."/>
            <person name="Pessino S.C."/>
            <person name="Combes M.C."/>
            <person name="Mariac C."/>
            <person name="Albertini E."/>
            <person name="Pupilli F."/>
            <person name="Ortiz J.P.A."/>
            <person name="Leblanc O."/>
        </authorList>
    </citation>
    <scope>NUCLEOTIDE SEQUENCE [LARGE SCALE GENOMIC DNA]</scope>
    <source>
        <strain evidence="13">R1</strain>
        <tissue evidence="13">Leaf</tissue>
    </source>
</reference>
<evidence type="ECO:0000256" key="7">
    <source>
        <dbReference type="ARBA" id="ARBA00022989"/>
    </source>
</evidence>
<dbReference type="InterPro" id="IPR001611">
    <property type="entry name" value="Leu-rich_rpt"/>
</dbReference>
<keyword evidence="14" id="KW-1185">Reference proteome</keyword>
<keyword evidence="11" id="KW-0732">Signal</keyword>
<evidence type="ECO:0000256" key="6">
    <source>
        <dbReference type="ARBA" id="ARBA00022737"/>
    </source>
</evidence>
<evidence type="ECO:0000313" key="13">
    <source>
        <dbReference type="EMBL" id="WVZ87433.1"/>
    </source>
</evidence>
<feature type="transmembrane region" description="Helical" evidence="10">
    <location>
        <begin position="1919"/>
        <end position="1942"/>
    </location>
</feature>
<evidence type="ECO:0000259" key="12">
    <source>
        <dbReference type="Pfam" id="PF08263"/>
    </source>
</evidence>
<dbReference type="Pfam" id="PF13855">
    <property type="entry name" value="LRR_8"/>
    <property type="match status" value="3"/>
</dbReference>
<dbReference type="FunFam" id="3.80.10.10:FF:000383">
    <property type="entry name" value="Leucine-rich repeat receptor protein kinase EMS1"/>
    <property type="match status" value="1"/>
</dbReference>
<feature type="domain" description="Leucine-rich repeat-containing N-terminal plant-type" evidence="12">
    <location>
        <begin position="20"/>
        <end position="63"/>
    </location>
</feature>
<sequence length="2207" mass="244638">MLWVICMLPSMFYLTCGCVPEERLALLHLRSSLMEQVNLTYDDVMHSWGQSHDCCSWERVTCNNDSARVSGLELFGMHDSEFECWNLNLTTFSQFHELERLDLGFNSACLQNFDALEGLAKLQDLDLYGNRFIGKNDDIMVSLGKLTSLQFLGLEETNVSGPLQNIGETLNNFGALCVALSCIYCIYMLYVYMTAFRNLKKLRSLFLATNQLNGSIPASLFELPHLEVLDLSGNLLQGHIPISSSSSILTSLKSLKLSENNLEGTFDFFWLRNCTMLKIIDLSGNAHLSVDVGLRGLVPSFQLMSLKLSRCNLDKSITEGPNFLGTQRHLEILELSENKLTGSIPNWILQQSNLQVINISMNLFEGQLPTNLSLVFPNLTVLDASNNIISGDLALPPCDFKRVLVMDLSNNKFSGKVPACLFSCVRKILELSNNNLEGPIFGGSNYLSTESIYLGSNNFQGELPSNLSGEVEILDLHDNRLFGKLNTSVWDLPSLLALAVARNRLTGEIYPSICKLTSLQFLDISDNNFAGLVPNCNSKLKLQFLNTSGNSLSGFPSYFFLGSYVTALDLRYNQFIDTLDWIKYLPQVRLLLLSGNKFEGHITQNLCHLQNLNVIDFSHNKLSGSIPHCVGNISFGYHEDDLPSTISGLNGLTYGFPDVEDAYSVDVQYELPGFTFSTKGKLYTYGHGFFNLMFGIDLSANMLSGEIPWELGNLSHVKSLNLSHNIFTGQIPHALANMSAIESLDLSHNELSGPIPWELTQLWSLEVFSVAYNNLSGCIPDSGQFASFGMDSYQGNKNLTSTMSLGNGCSAALAPVAPVLEEDAGAWSDDLILYVVSASSFVLAFWATVAFSFCHSYGRSSNYSDIPASWGQSGDCCSWERVTCNKDSVARVSELNLADLYDPTGMHPIAEDEYQSLNLTVFSPFRELQLLDLSLNYACIQNFDDVENLNNLQELDLSYNQLSGSIPSSLFELPFLEYLDLSGNLLHGYIPINSSSNLSLSLQTLKLSENKLSGMFDLFFLRNCTMLGTIDLSKNADLTINVMFRRQAPPFQLRSLGLSGCNLDNSIIMFLGTQRHLQVLDLSSNNLTASVLQWIFTNEATLSFLDLSNNLLVGPLDPLWQHQSNLSFINISMNHFEGQLATNFSSVFPNLIALDASHNNISGHIPLSLCNVSGMAFVDLSDNKLTGELPTCLFTNSPMLQVYLDSNQFNGTLTNNLSARSIQTMDLHDNKLSGNLSVSNWDLGSSSGQFYLNVASNNLTGEIDHAICKFANLAFLDLSNNKFVGSLPECSGNLTGLIFLNISVNSLSGFPSVFLNGSNIVALDLRHNKFEGTLDWIQYLSNIQMLLLGGNLFEGHISQNLCHLWYFTIIDFSHNSLSGSLPHCIGGMLFGYHAKYSDLISYGSQGDIFGGTRFANSDPGDPFSRYIGDYYFQMFSLFTKGNRYTYSRSFVSVMFAIDLSGNTLSGEIPREVGNLSHVKSLNLSHNSFTGRIPATLEHMSALESLDLSHNDLTGPIPLELTRLSSLEVFSVAYNNLSGCIPDYGQFTTFGMDSYQGNKNLKNMSLGYGCSAGSSPVSPTLEEVVKAFDDLILYVVTSTSFVLAFWFTVAFSFCHPVQFALQRFTFSTKEKLYTYGRGFFNLMFGIDLSANMLSVEIPWELGNLSHVKSLNLSHNFFNGRIPPAIANMSALSLDFSHNELSGPIPRELTRLWSLEVFSVAFNNLSGCIPDSGQFASFGMDSYQGNKNLKITMSLGNGCSAALAPVAPSMFCITCGCVAEERNAVMDIRSSLMQRHPCFVGRSEDCCSWEGVTCNKASTRVTELHLSSMYYYPNPKGRLECWNLNSTVFSPFNELQLLDLSSLEGLTKLRYLDLSYNDFIGNDGIMRFIGKSSSLEVIDIYSTNMNGTLQNKGTGNMLVDILFTPALFVLILFIYMYVSILLYVTDFKNLKNLRELNLGYNQLSESIPPSLLELPHLEYLYLSGNLFQGYIPISSSSNLSLSLQTLELSENKLNGTFDLFWLRKCTMLKTIKLSKNTGTTVSANIARFSGCNLDNSVIAFLGTQRHLQYLDLSSIKLTTGHIYSILNWISTSYAALVYLDISNNLLMGSLGPMWWHQSNISYINISMNHFEGQLPTNISSVFPNLETLDASYNNFTGHIPLSLCNVSSMSLMDLSNNKFTEVPTCVFSGPYLILVLSNNNLGGSNIWWG</sequence>
<evidence type="ECO:0000256" key="11">
    <source>
        <dbReference type="SAM" id="SignalP"/>
    </source>
</evidence>
<dbReference type="InterPro" id="IPR051502">
    <property type="entry name" value="RLP_Defense_Trigger"/>
</dbReference>
<keyword evidence="3" id="KW-0433">Leucine-rich repeat</keyword>